<name>A0A2U3LNW6_9FIRM</name>
<dbReference type="Proteomes" id="UP000238916">
    <property type="component" value="Unassembled WGS sequence"/>
</dbReference>
<evidence type="ECO:0000313" key="2">
    <source>
        <dbReference type="Proteomes" id="UP000238916"/>
    </source>
</evidence>
<reference evidence="2" key="1">
    <citation type="submission" date="2018-02" db="EMBL/GenBank/DDBJ databases">
        <authorList>
            <person name="Hausmann B."/>
        </authorList>
    </citation>
    <scope>NUCLEOTIDE SEQUENCE [LARGE SCALE GENOMIC DNA]</scope>
    <source>
        <strain evidence="2">Peat soil MAG SbF1</strain>
    </source>
</reference>
<organism evidence="1 2">
    <name type="scientific">Candidatus Desulfosporosinus infrequens</name>
    <dbReference type="NCBI Taxonomy" id="2043169"/>
    <lineage>
        <taxon>Bacteria</taxon>
        <taxon>Bacillati</taxon>
        <taxon>Bacillota</taxon>
        <taxon>Clostridia</taxon>
        <taxon>Eubacteriales</taxon>
        <taxon>Desulfitobacteriaceae</taxon>
        <taxon>Desulfosporosinus</taxon>
    </lineage>
</organism>
<proteinExistence type="predicted"/>
<sequence length="62" mass="7153">MEKTFRKSNLIKAYERKLQVKDALDILRQIKKTWLASNRNAGGCLSCTYASRKYTTLVILSD</sequence>
<dbReference type="AlphaFoldDB" id="A0A2U3LNW6"/>
<gene>
    <name evidence="1" type="ORF">SBF1_6870002</name>
</gene>
<protein>
    <submittedName>
        <fullName evidence="1">Uncharacterized protein</fullName>
    </submittedName>
</protein>
<accession>A0A2U3LNW6</accession>
<evidence type="ECO:0000313" key="1">
    <source>
        <dbReference type="EMBL" id="SPF53621.1"/>
    </source>
</evidence>
<dbReference type="EMBL" id="OMOF01000653">
    <property type="protein sequence ID" value="SPF53621.1"/>
    <property type="molecule type" value="Genomic_DNA"/>
</dbReference>